<evidence type="ECO:0000256" key="11">
    <source>
        <dbReference type="PROSITE-ProRule" id="PRU00552"/>
    </source>
</evidence>
<dbReference type="SMART" id="SM00487">
    <property type="entry name" value="DEXDc"/>
    <property type="match status" value="1"/>
</dbReference>
<dbReference type="Proteomes" id="UP001153620">
    <property type="component" value="Chromosome 3"/>
</dbReference>
<dbReference type="Gene3D" id="3.40.50.300">
    <property type="entry name" value="P-loop containing nucleotide triphosphate hydrolases"/>
    <property type="match status" value="2"/>
</dbReference>
<feature type="domain" description="Helicase ATP-binding" evidence="13">
    <location>
        <begin position="63"/>
        <end position="236"/>
    </location>
</feature>
<evidence type="ECO:0000256" key="12">
    <source>
        <dbReference type="SAM" id="MobiDB-lite"/>
    </source>
</evidence>
<dbReference type="Pfam" id="PF00270">
    <property type="entry name" value="DEAD"/>
    <property type="match status" value="1"/>
</dbReference>
<dbReference type="OrthoDB" id="10261375at2759"/>
<dbReference type="CDD" id="cd17959">
    <property type="entry name" value="DEADc_DDX54"/>
    <property type="match status" value="1"/>
</dbReference>
<feature type="short sequence motif" description="Q motif" evidence="11">
    <location>
        <begin position="32"/>
        <end position="60"/>
    </location>
</feature>
<dbReference type="EMBL" id="OU895879">
    <property type="protein sequence ID" value="CAG9807202.1"/>
    <property type="molecule type" value="Genomic_DNA"/>
</dbReference>
<dbReference type="PROSITE" id="PS51194">
    <property type="entry name" value="HELICASE_CTER"/>
    <property type="match status" value="1"/>
</dbReference>
<evidence type="ECO:0000259" key="15">
    <source>
        <dbReference type="PROSITE" id="PS51195"/>
    </source>
</evidence>
<dbReference type="PROSITE" id="PS51195">
    <property type="entry name" value="Q_MOTIF"/>
    <property type="match status" value="1"/>
</dbReference>
<evidence type="ECO:0000256" key="9">
    <source>
        <dbReference type="ARBA" id="ARBA00023242"/>
    </source>
</evidence>
<dbReference type="PANTHER" id="PTHR47959">
    <property type="entry name" value="ATP-DEPENDENT RNA HELICASE RHLE-RELATED"/>
    <property type="match status" value="1"/>
</dbReference>
<evidence type="ECO:0000313" key="16">
    <source>
        <dbReference type="EMBL" id="CAG9807202.1"/>
    </source>
</evidence>
<feature type="compositionally biased region" description="Basic residues" evidence="12">
    <location>
        <begin position="567"/>
        <end position="578"/>
    </location>
</feature>
<keyword evidence="5" id="KW-0378">Hydrolase</keyword>
<dbReference type="InterPro" id="IPR012541">
    <property type="entry name" value="DBP10_C"/>
</dbReference>
<dbReference type="PANTHER" id="PTHR47959:SF8">
    <property type="entry name" value="RNA HELICASE"/>
    <property type="match status" value="1"/>
</dbReference>
<dbReference type="InterPro" id="IPR001650">
    <property type="entry name" value="Helicase_C-like"/>
</dbReference>
<feature type="domain" description="DEAD-box RNA helicase Q" evidence="15">
    <location>
        <begin position="32"/>
        <end position="60"/>
    </location>
</feature>
<evidence type="ECO:0000256" key="1">
    <source>
        <dbReference type="ARBA" id="ARBA00004604"/>
    </source>
</evidence>
<dbReference type="InterPro" id="IPR027417">
    <property type="entry name" value="P-loop_NTPase"/>
</dbReference>
<feature type="compositionally biased region" description="Basic and acidic residues" evidence="12">
    <location>
        <begin position="719"/>
        <end position="738"/>
    </location>
</feature>
<evidence type="ECO:0000259" key="13">
    <source>
        <dbReference type="PROSITE" id="PS51192"/>
    </source>
</evidence>
<dbReference type="InterPro" id="IPR033517">
    <property type="entry name" value="DDX54/DBP10_DEAD-box_helicase"/>
</dbReference>
<dbReference type="Pfam" id="PF08147">
    <property type="entry name" value="DBP10CT"/>
    <property type="match status" value="1"/>
</dbReference>
<dbReference type="CDD" id="cd18787">
    <property type="entry name" value="SF2_C_DEAD"/>
    <property type="match status" value="1"/>
</dbReference>
<dbReference type="EC" id="3.6.4.13" evidence="3"/>
<name>A0A9N9S0R0_9DIPT</name>
<dbReference type="AlphaFoldDB" id="A0A9N9S0R0"/>
<feature type="region of interest" description="Disordered" evidence="12">
    <location>
        <begin position="689"/>
        <end position="779"/>
    </location>
</feature>
<dbReference type="SMART" id="SM01123">
    <property type="entry name" value="DBP10CT"/>
    <property type="match status" value="1"/>
</dbReference>
<evidence type="ECO:0000256" key="2">
    <source>
        <dbReference type="ARBA" id="ARBA00010379"/>
    </source>
</evidence>
<dbReference type="GO" id="GO:0005730">
    <property type="term" value="C:nucleolus"/>
    <property type="evidence" value="ECO:0007669"/>
    <property type="project" value="UniProtKB-SubCell"/>
</dbReference>
<keyword evidence="6" id="KW-0347">Helicase</keyword>
<evidence type="ECO:0000259" key="14">
    <source>
        <dbReference type="PROSITE" id="PS51194"/>
    </source>
</evidence>
<feature type="compositionally biased region" description="Basic and acidic residues" evidence="12">
    <location>
        <begin position="748"/>
        <end position="759"/>
    </location>
</feature>
<dbReference type="FunFam" id="3.40.50.300:FF:000865">
    <property type="entry name" value="ATP-dependent RNA helicase DDX54"/>
    <property type="match status" value="1"/>
</dbReference>
<reference evidence="16" key="2">
    <citation type="submission" date="2022-10" db="EMBL/GenBank/DDBJ databases">
        <authorList>
            <consortium name="ENA_rothamsted_submissions"/>
            <consortium name="culmorum"/>
            <person name="King R."/>
        </authorList>
    </citation>
    <scope>NUCLEOTIDE SEQUENCE</scope>
</reference>
<dbReference type="InterPro" id="IPR014014">
    <property type="entry name" value="RNA_helicase_DEAD_Q_motif"/>
</dbReference>
<feature type="region of interest" description="Disordered" evidence="12">
    <location>
        <begin position="1"/>
        <end position="32"/>
    </location>
</feature>
<dbReference type="PROSITE" id="PS51192">
    <property type="entry name" value="HELICASE_ATP_BIND_1"/>
    <property type="match status" value="1"/>
</dbReference>
<comment type="catalytic activity">
    <reaction evidence="10">
        <text>ATP + H2O = ADP + phosphate + H(+)</text>
        <dbReference type="Rhea" id="RHEA:13065"/>
        <dbReference type="ChEBI" id="CHEBI:15377"/>
        <dbReference type="ChEBI" id="CHEBI:15378"/>
        <dbReference type="ChEBI" id="CHEBI:30616"/>
        <dbReference type="ChEBI" id="CHEBI:43474"/>
        <dbReference type="ChEBI" id="CHEBI:456216"/>
        <dbReference type="EC" id="3.6.4.13"/>
    </reaction>
</comment>
<dbReference type="GO" id="GO:0016787">
    <property type="term" value="F:hydrolase activity"/>
    <property type="evidence" value="ECO:0007669"/>
    <property type="project" value="UniProtKB-KW"/>
</dbReference>
<keyword evidence="17" id="KW-1185">Reference proteome</keyword>
<reference evidence="16" key="1">
    <citation type="submission" date="2022-01" db="EMBL/GenBank/DDBJ databases">
        <authorList>
            <person name="King R."/>
        </authorList>
    </citation>
    <scope>NUCLEOTIDE SEQUENCE</scope>
</reference>
<evidence type="ECO:0000256" key="8">
    <source>
        <dbReference type="ARBA" id="ARBA00022884"/>
    </source>
</evidence>
<evidence type="ECO:0000256" key="4">
    <source>
        <dbReference type="ARBA" id="ARBA00022741"/>
    </source>
</evidence>
<evidence type="ECO:0000313" key="17">
    <source>
        <dbReference type="Proteomes" id="UP001153620"/>
    </source>
</evidence>
<keyword evidence="8" id="KW-0694">RNA-binding</keyword>
<dbReference type="Pfam" id="PF00271">
    <property type="entry name" value="Helicase_C"/>
    <property type="match status" value="1"/>
</dbReference>
<evidence type="ECO:0000256" key="5">
    <source>
        <dbReference type="ARBA" id="ARBA00022801"/>
    </source>
</evidence>
<dbReference type="SMART" id="SM00490">
    <property type="entry name" value="HELICc"/>
    <property type="match status" value="1"/>
</dbReference>
<keyword evidence="4" id="KW-0547">Nucleotide-binding</keyword>
<evidence type="ECO:0000256" key="3">
    <source>
        <dbReference type="ARBA" id="ARBA00012552"/>
    </source>
</evidence>
<comment type="subcellular location">
    <subcellularLocation>
        <location evidence="1">Nucleus</location>
        <location evidence="1">Nucleolus</location>
    </subcellularLocation>
</comment>
<dbReference type="GO" id="GO:0005524">
    <property type="term" value="F:ATP binding"/>
    <property type="evidence" value="ECO:0007669"/>
    <property type="project" value="UniProtKB-KW"/>
</dbReference>
<proteinExistence type="inferred from homology"/>
<feature type="compositionally biased region" description="Acidic residues" evidence="12">
    <location>
        <begin position="551"/>
        <end position="563"/>
    </location>
</feature>
<dbReference type="InterPro" id="IPR011545">
    <property type="entry name" value="DEAD/DEAH_box_helicase_dom"/>
</dbReference>
<gene>
    <name evidence="16" type="ORF">CHIRRI_LOCUS10051</name>
</gene>
<sequence length="779" mass="89021">MTELEDDLVGFSSIPGNDEAKGEKKDKKNKKSGFLSMGLSEKTLKAIHKRGYKIPTAIQRKTIPIIMENRDVVAMAKTGSGKTACFLIPLFEKLKQRSSKSAGARALVLTPTRELAIQTFKFMKDLGKFHDLKTVLVLGGDSMDSQFSAIHDNPDVIVATPGRFLHICMEMDLKLHAIEYVVFDESDRLFEMGFSQQINETIRRLPDSRQTVMFSATLPSCLVDFAKAGLTDPVLVRLDVDTKIPEALELRFIFSRSDERYASLLVLMKHFIPSNAQTIIFAATQHHVELISLILTKANITNTYVYSNLDPSARKINTAKFAHNKVNVLVVTDIAARGIDLPCLDYVINFHYPGKPKLFIHRIGRCARAGRTGKAYSIFSTEDEAHVLDTHLFLNRPLDIQNNKCIGVCDPALIEEEQQFVLTHIQDSDIANIYRVSNNAYKAYIQTRPTASVDSNKKIKHVKFNTLQVLEEFQGKDGLVTDTSANEFKANLLDQMKKYKARSTIFELNPKLNDKQFLVMRDKRKVHENKIQKFREKEEETEKDYLVLQRDEDDDSFDDDDEDGKPRNKKRKKGKSKSKNAINALGLSENRDKEYFIPYQPKDKITEDGFAVNSFTRDAQQAEFSVTADSAEGQRLSRTLQKWDRKKKKMVNVVDPRAGKIRTEHGVWIPASYKTDRYAKWKERTKMEDRMDNDAGSDEEVLKPQIRSHPHTSWGRHNAKVEMKKRLDPEIKTRDQLFKQRMKKQKLQARETSSKMKNDAKRKRAAHKNAAKAKGKGKK</sequence>
<feature type="compositionally biased region" description="Basic residues" evidence="12">
    <location>
        <begin position="760"/>
        <end position="779"/>
    </location>
</feature>
<dbReference type="InterPro" id="IPR050079">
    <property type="entry name" value="DEAD_box_RNA_helicase"/>
</dbReference>
<evidence type="ECO:0000256" key="7">
    <source>
        <dbReference type="ARBA" id="ARBA00022840"/>
    </source>
</evidence>
<feature type="region of interest" description="Disordered" evidence="12">
    <location>
        <begin position="542"/>
        <end position="584"/>
    </location>
</feature>
<dbReference type="InterPro" id="IPR014001">
    <property type="entry name" value="Helicase_ATP-bd"/>
</dbReference>
<keyword evidence="7" id="KW-0067">ATP-binding</keyword>
<dbReference type="GO" id="GO:0003723">
    <property type="term" value="F:RNA binding"/>
    <property type="evidence" value="ECO:0007669"/>
    <property type="project" value="UniProtKB-KW"/>
</dbReference>
<feature type="domain" description="Helicase C-terminal" evidence="14">
    <location>
        <begin position="266"/>
        <end position="417"/>
    </location>
</feature>
<evidence type="ECO:0000256" key="6">
    <source>
        <dbReference type="ARBA" id="ARBA00022806"/>
    </source>
</evidence>
<comment type="similarity">
    <text evidence="2">Belongs to the DEAD box helicase family. DDX54/DBP10 subfamily.</text>
</comment>
<accession>A0A9N9S0R0</accession>
<evidence type="ECO:0000256" key="10">
    <source>
        <dbReference type="ARBA" id="ARBA00047984"/>
    </source>
</evidence>
<protein>
    <recommendedName>
        <fullName evidence="3">RNA helicase</fullName>
        <ecNumber evidence="3">3.6.4.13</ecNumber>
    </recommendedName>
</protein>
<dbReference type="SUPFAM" id="SSF52540">
    <property type="entry name" value="P-loop containing nucleoside triphosphate hydrolases"/>
    <property type="match status" value="2"/>
</dbReference>
<keyword evidence="9" id="KW-0539">Nucleus</keyword>
<organism evidence="16 17">
    <name type="scientific">Chironomus riparius</name>
    <dbReference type="NCBI Taxonomy" id="315576"/>
    <lineage>
        <taxon>Eukaryota</taxon>
        <taxon>Metazoa</taxon>
        <taxon>Ecdysozoa</taxon>
        <taxon>Arthropoda</taxon>
        <taxon>Hexapoda</taxon>
        <taxon>Insecta</taxon>
        <taxon>Pterygota</taxon>
        <taxon>Neoptera</taxon>
        <taxon>Endopterygota</taxon>
        <taxon>Diptera</taxon>
        <taxon>Nematocera</taxon>
        <taxon>Chironomoidea</taxon>
        <taxon>Chironomidae</taxon>
        <taxon>Chironominae</taxon>
        <taxon>Chironomus</taxon>
    </lineage>
</organism>
<dbReference type="GO" id="GO:0003724">
    <property type="term" value="F:RNA helicase activity"/>
    <property type="evidence" value="ECO:0007669"/>
    <property type="project" value="UniProtKB-EC"/>
</dbReference>
<dbReference type="GO" id="GO:0005829">
    <property type="term" value="C:cytosol"/>
    <property type="evidence" value="ECO:0007669"/>
    <property type="project" value="TreeGrafter"/>
</dbReference>